<dbReference type="EMBL" id="LBWQ01000023">
    <property type="protein sequence ID" value="KKR13160.1"/>
    <property type="molecule type" value="Genomic_DNA"/>
</dbReference>
<name>A0A0G0QS21_9BACT</name>
<keyword evidence="1" id="KW-0175">Coiled coil</keyword>
<reference evidence="2 3" key="1">
    <citation type="journal article" date="2015" name="Nature">
        <title>rRNA introns, odd ribosomes, and small enigmatic genomes across a large radiation of phyla.</title>
        <authorList>
            <person name="Brown C.T."/>
            <person name="Hug L.A."/>
            <person name="Thomas B.C."/>
            <person name="Sharon I."/>
            <person name="Castelle C.J."/>
            <person name="Singh A."/>
            <person name="Wilkins M.J."/>
            <person name="Williams K.H."/>
            <person name="Banfield J.F."/>
        </authorList>
    </citation>
    <scope>NUCLEOTIDE SEQUENCE [LARGE SCALE GENOMIC DNA]</scope>
</reference>
<gene>
    <name evidence="2" type="ORF">UT40_C0023G0026</name>
</gene>
<evidence type="ECO:0000256" key="1">
    <source>
        <dbReference type="SAM" id="Coils"/>
    </source>
</evidence>
<accession>A0A0G0QS21</accession>
<evidence type="ECO:0000313" key="3">
    <source>
        <dbReference type="Proteomes" id="UP000034690"/>
    </source>
</evidence>
<dbReference type="InterPro" id="IPR019219">
    <property type="entry name" value="DUF2130"/>
</dbReference>
<proteinExistence type="predicted"/>
<dbReference type="Pfam" id="PF09903">
    <property type="entry name" value="DUF2130"/>
    <property type="match status" value="1"/>
</dbReference>
<dbReference type="PATRIC" id="fig|1618551.3.peg.960"/>
<dbReference type="AlphaFoldDB" id="A0A0G0QS21"/>
<dbReference type="Proteomes" id="UP000034690">
    <property type="component" value="Unassembled WGS sequence"/>
</dbReference>
<sequence>MAVTFKCPRCGEQIEISEALTHQVEEQVLESLKLQHQKELIEASKKAEDEAFEKLRKDFDLQIRRLEKEKEEEVIRNNKLLKELEQMNDQMRMLRRRDEERELEMKRKLVENEEKIRKEASNQEREAVSLEIAELKKKNDDMQRALEEAKAKGTQKSQQLQGEVLELDLEEKLKNAFVYDEITPIGKGVQGADILQNVKNQNGKLAGVILWETKRAKWTKSWIPKLKEDGRKNDATMIVLVCENPPSEIDNFKVIEGVIVTSITYCLVIEGVIVTSITYCLSIASVLRRNLMLIAQAKSASVNKDEKLELLYEYIQSDAFRHRFEAFADGVKAMEEDLLTERRSMERIWKKRETELKRMQLNTSRMFGELQGVMDNKLPDIKTLELDSGEE</sequence>
<comment type="caution">
    <text evidence="2">The sequence shown here is derived from an EMBL/GenBank/DDBJ whole genome shotgun (WGS) entry which is preliminary data.</text>
</comment>
<evidence type="ECO:0000313" key="2">
    <source>
        <dbReference type="EMBL" id="KKR13160.1"/>
    </source>
</evidence>
<feature type="coiled-coil region" evidence="1">
    <location>
        <begin position="52"/>
        <end position="152"/>
    </location>
</feature>
<evidence type="ECO:0008006" key="4">
    <source>
        <dbReference type="Google" id="ProtNLM"/>
    </source>
</evidence>
<protein>
    <recommendedName>
        <fullName evidence="4">DUF2130 domain-containing protein</fullName>
    </recommendedName>
</protein>
<organism evidence="2 3">
    <name type="scientific">Candidatus Woesebacteria bacterium GW2011_GWA1_39_21b</name>
    <dbReference type="NCBI Taxonomy" id="1618551"/>
    <lineage>
        <taxon>Bacteria</taxon>
        <taxon>Candidatus Woeseibacteriota</taxon>
    </lineage>
</organism>